<keyword evidence="2" id="KW-1185">Reference proteome</keyword>
<dbReference type="EMBL" id="BLXT01006392">
    <property type="protein sequence ID" value="GFO31365.1"/>
    <property type="molecule type" value="Genomic_DNA"/>
</dbReference>
<gene>
    <name evidence="1" type="ORF">PoB_005787000</name>
</gene>
<reference evidence="1 2" key="1">
    <citation type="journal article" date="2021" name="Elife">
        <title>Chloroplast acquisition without the gene transfer in kleptoplastic sea slugs, Plakobranchus ocellatus.</title>
        <authorList>
            <person name="Maeda T."/>
            <person name="Takahashi S."/>
            <person name="Yoshida T."/>
            <person name="Shimamura S."/>
            <person name="Takaki Y."/>
            <person name="Nagai Y."/>
            <person name="Toyoda A."/>
            <person name="Suzuki Y."/>
            <person name="Arimoto A."/>
            <person name="Ishii H."/>
            <person name="Satoh N."/>
            <person name="Nishiyama T."/>
            <person name="Hasebe M."/>
            <person name="Maruyama T."/>
            <person name="Minagawa J."/>
            <person name="Obokata J."/>
            <person name="Shigenobu S."/>
        </authorList>
    </citation>
    <scope>NUCLEOTIDE SEQUENCE [LARGE SCALE GENOMIC DNA]</scope>
</reference>
<accession>A0AAV4CIF5</accession>
<proteinExistence type="predicted"/>
<protein>
    <submittedName>
        <fullName evidence="1">Uncharacterized protein</fullName>
    </submittedName>
</protein>
<organism evidence="1 2">
    <name type="scientific">Plakobranchus ocellatus</name>
    <dbReference type="NCBI Taxonomy" id="259542"/>
    <lineage>
        <taxon>Eukaryota</taxon>
        <taxon>Metazoa</taxon>
        <taxon>Spiralia</taxon>
        <taxon>Lophotrochozoa</taxon>
        <taxon>Mollusca</taxon>
        <taxon>Gastropoda</taxon>
        <taxon>Heterobranchia</taxon>
        <taxon>Euthyneura</taxon>
        <taxon>Panpulmonata</taxon>
        <taxon>Sacoglossa</taxon>
        <taxon>Placobranchoidea</taxon>
        <taxon>Plakobranchidae</taxon>
        <taxon>Plakobranchus</taxon>
    </lineage>
</organism>
<dbReference type="AlphaFoldDB" id="A0AAV4CIF5"/>
<name>A0AAV4CIF5_9GAST</name>
<evidence type="ECO:0000313" key="2">
    <source>
        <dbReference type="Proteomes" id="UP000735302"/>
    </source>
</evidence>
<sequence>MSLVGDIGDGGLGHWPSTSLVGDIGDSGLWHSPKSPTRDIEGQCPSAAVCCHQHPPPGISKASAPVLQSVVTNIPHQGYRNPVPQSTVVNIPH</sequence>
<comment type="caution">
    <text evidence="1">The sequence shown here is derived from an EMBL/GenBank/DDBJ whole genome shotgun (WGS) entry which is preliminary data.</text>
</comment>
<dbReference type="Proteomes" id="UP000735302">
    <property type="component" value="Unassembled WGS sequence"/>
</dbReference>
<evidence type="ECO:0000313" key="1">
    <source>
        <dbReference type="EMBL" id="GFO31365.1"/>
    </source>
</evidence>